<reference evidence="1 2" key="1">
    <citation type="submission" date="2024-02" db="EMBL/GenBank/DDBJ databases">
        <title>Rhodopirellula caenicola NBRC 110016.</title>
        <authorList>
            <person name="Ichikawa N."/>
            <person name="Katano-Makiyama Y."/>
            <person name="Hidaka K."/>
        </authorList>
    </citation>
    <scope>NUCLEOTIDE SEQUENCE [LARGE SCALE GENOMIC DNA]</scope>
    <source>
        <strain evidence="1 2">NBRC 110016</strain>
    </source>
</reference>
<dbReference type="EMBL" id="BAABRO010000001">
    <property type="protein sequence ID" value="GAA5504860.1"/>
    <property type="molecule type" value="Genomic_DNA"/>
</dbReference>
<organism evidence="1 2">
    <name type="scientific">Novipirellula caenicola</name>
    <dbReference type="NCBI Taxonomy" id="1536901"/>
    <lineage>
        <taxon>Bacteria</taxon>
        <taxon>Pseudomonadati</taxon>
        <taxon>Planctomycetota</taxon>
        <taxon>Planctomycetia</taxon>
        <taxon>Pirellulales</taxon>
        <taxon>Pirellulaceae</taxon>
        <taxon>Novipirellula</taxon>
    </lineage>
</organism>
<dbReference type="RefSeq" id="WP_345681941.1">
    <property type="nucleotide sequence ID" value="NZ_BAABRO010000001.1"/>
</dbReference>
<evidence type="ECO:0000313" key="2">
    <source>
        <dbReference type="Proteomes" id="UP001416858"/>
    </source>
</evidence>
<evidence type="ECO:0000313" key="1">
    <source>
        <dbReference type="EMBL" id="GAA5504860.1"/>
    </source>
</evidence>
<dbReference type="Proteomes" id="UP001416858">
    <property type="component" value="Unassembled WGS sequence"/>
</dbReference>
<name>A0ABP9VKP7_9BACT</name>
<accession>A0ABP9VKP7</accession>
<gene>
    <name evidence="1" type="ORF">Rcae01_00299</name>
</gene>
<sequence>MNIRIIYATHDDPVPVEISLKPEDYFDPLDGVEDTYSTAGVPRHLTPDQYTPYSPTELRYLVVVEDYPNGRGEVRIQYLDGLRSHLIHSIDRDGMEELIHSTDVSDTHCHILRTQKIDGGLWTVVLNSIMHHDDPADAVDFVGRYKWSDLRKFWLPYLKADSGEQ</sequence>
<comment type="caution">
    <text evidence="1">The sequence shown here is derived from an EMBL/GenBank/DDBJ whole genome shotgun (WGS) entry which is preliminary data.</text>
</comment>
<protein>
    <submittedName>
        <fullName evidence="1">Uncharacterized protein</fullName>
    </submittedName>
</protein>
<proteinExistence type="predicted"/>
<keyword evidence="2" id="KW-1185">Reference proteome</keyword>